<dbReference type="GO" id="GO:0008237">
    <property type="term" value="F:metallopeptidase activity"/>
    <property type="evidence" value="ECO:0007669"/>
    <property type="project" value="UniProtKB-KW"/>
</dbReference>
<dbReference type="Pfam" id="PF00498">
    <property type="entry name" value="FHA"/>
    <property type="match status" value="1"/>
</dbReference>
<dbReference type="Gene3D" id="2.60.200.20">
    <property type="match status" value="1"/>
</dbReference>
<feature type="transmembrane region" description="Helical" evidence="1">
    <location>
        <begin position="376"/>
        <end position="393"/>
    </location>
</feature>
<keyword evidence="1" id="KW-0812">Transmembrane</keyword>
<keyword evidence="1" id="KW-1133">Transmembrane helix</keyword>
<evidence type="ECO:0000313" key="3">
    <source>
        <dbReference type="EMBL" id="PHX53566.1"/>
    </source>
</evidence>
<protein>
    <submittedName>
        <fullName evidence="3">PrsW family intramembrane metalloprotease</fullName>
    </submittedName>
</protein>
<dbReference type="InterPro" id="IPR008984">
    <property type="entry name" value="SMAD_FHA_dom_sf"/>
</dbReference>
<feature type="transmembrane region" description="Helical" evidence="1">
    <location>
        <begin position="207"/>
        <end position="232"/>
    </location>
</feature>
<feature type="domain" description="FHA" evidence="2">
    <location>
        <begin position="28"/>
        <end position="84"/>
    </location>
</feature>
<keyword evidence="1" id="KW-0472">Membrane</keyword>
<dbReference type="InterPro" id="IPR000253">
    <property type="entry name" value="FHA_dom"/>
</dbReference>
<comment type="caution">
    <text evidence="3">The sequence shown here is derived from an EMBL/GenBank/DDBJ whole genome shotgun (WGS) entry which is preliminary data.</text>
</comment>
<accession>A0A2G4EVT5</accession>
<name>A0A2G4EVT5_9CYAN</name>
<feature type="transmembrane region" description="Helical" evidence="1">
    <location>
        <begin position="180"/>
        <end position="200"/>
    </location>
</feature>
<feature type="transmembrane region" description="Helical" evidence="1">
    <location>
        <begin position="343"/>
        <end position="364"/>
    </location>
</feature>
<proteinExistence type="predicted"/>
<dbReference type="CDD" id="cd00060">
    <property type="entry name" value="FHA"/>
    <property type="match status" value="1"/>
</dbReference>
<dbReference type="RefSeq" id="WP_096830975.1">
    <property type="nucleotide sequence ID" value="NZ_NXIB02000176.1"/>
</dbReference>
<dbReference type="Pfam" id="PF13367">
    <property type="entry name" value="PrsW-protease"/>
    <property type="match status" value="1"/>
</dbReference>
<reference evidence="3" key="1">
    <citation type="submission" date="2017-10" db="EMBL/GenBank/DDBJ databases">
        <title>Draft genome sequence of the planktic cyanobacteria Tychonema bourrellyi isolated from alpine lentic freshwater.</title>
        <authorList>
            <person name="Tett A."/>
            <person name="Armanini F."/>
            <person name="Asnicar F."/>
            <person name="Boscaini A."/>
            <person name="Pasolli E."/>
            <person name="Zolfo M."/>
            <person name="Donati C."/>
            <person name="Salmaso N."/>
            <person name="Segata N."/>
        </authorList>
    </citation>
    <scope>NUCLEOTIDE SEQUENCE</scope>
    <source>
        <strain evidence="3">FEM_GT703</strain>
    </source>
</reference>
<dbReference type="Proteomes" id="UP000226442">
    <property type="component" value="Unassembled WGS sequence"/>
</dbReference>
<evidence type="ECO:0000313" key="4">
    <source>
        <dbReference type="Proteomes" id="UP000226442"/>
    </source>
</evidence>
<sequence length="441" mass="47766">MGFLRQVPAQGAMGATASKYQLSEIMEVAIGRDQSCQIALESIAYGMVSRRHATVRPVTTGNFPQWEVCDLNSANGTYVNGTKLQGCQTLETGDRISLGLDGPEFIFETTLNKSQNQPRFPTANQSFSNASEKEGLTFTQLFPIASTGKQLSQKAYLYPGIATVIFVISMFLAVGNSATFNFLLAAYLSGAAYYFIYQLCGKHKPWWILFGSALATVLILLSPLLIGFIIVFREILPGSLPAEGEQISFWAFLIRMFFGAGLMEELLKALPVLGAMLLGNLLRNPWRDRIGVWEPLDGILLGSASAVGFTLLETLGQYVPNIIQNVTLQAGPDAGELVGLQLLIPRILGSVAGHMAYSGYLGYFIGLSALKPKKRWQILGVGYLTASALHALWNASGSASVLLLAVVGVLSYAFLVAAILKARALSPNRSQNFATRIFSQK</sequence>
<feature type="transmembrane region" description="Helical" evidence="1">
    <location>
        <begin position="155"/>
        <end position="174"/>
    </location>
</feature>
<organism evidence="3 4">
    <name type="scientific">Tychonema bourrellyi FEM_GT703</name>
    <dbReference type="NCBI Taxonomy" id="2040638"/>
    <lineage>
        <taxon>Bacteria</taxon>
        <taxon>Bacillati</taxon>
        <taxon>Cyanobacteriota</taxon>
        <taxon>Cyanophyceae</taxon>
        <taxon>Oscillatoriophycideae</taxon>
        <taxon>Oscillatoriales</taxon>
        <taxon>Microcoleaceae</taxon>
        <taxon>Tychonema</taxon>
    </lineage>
</organism>
<dbReference type="AlphaFoldDB" id="A0A2G4EVT5"/>
<evidence type="ECO:0000256" key="1">
    <source>
        <dbReference type="SAM" id="Phobius"/>
    </source>
</evidence>
<dbReference type="EMBL" id="NXIB02000176">
    <property type="protein sequence ID" value="PHX53566.1"/>
    <property type="molecule type" value="Genomic_DNA"/>
</dbReference>
<dbReference type="PANTHER" id="PTHR36844">
    <property type="entry name" value="PROTEASE PRSW"/>
    <property type="match status" value="1"/>
</dbReference>
<dbReference type="SUPFAM" id="SSF49879">
    <property type="entry name" value="SMAD/FHA domain"/>
    <property type="match status" value="1"/>
</dbReference>
<keyword evidence="3" id="KW-0378">Hydrolase</keyword>
<dbReference type="SMART" id="SM00240">
    <property type="entry name" value="FHA"/>
    <property type="match status" value="1"/>
</dbReference>
<dbReference type="GO" id="GO:0006508">
    <property type="term" value="P:proteolysis"/>
    <property type="evidence" value="ECO:0007669"/>
    <property type="project" value="UniProtKB-KW"/>
</dbReference>
<gene>
    <name evidence="3" type="ORF">CP500_020710</name>
</gene>
<feature type="transmembrane region" description="Helical" evidence="1">
    <location>
        <begin position="399"/>
        <end position="420"/>
    </location>
</feature>
<dbReference type="PROSITE" id="PS50006">
    <property type="entry name" value="FHA_DOMAIN"/>
    <property type="match status" value="1"/>
</dbReference>
<dbReference type="OrthoDB" id="9816434at2"/>
<dbReference type="InterPro" id="IPR026898">
    <property type="entry name" value="PrsW"/>
</dbReference>
<keyword evidence="4" id="KW-1185">Reference proteome</keyword>
<keyword evidence="3" id="KW-0482">Metalloprotease</keyword>
<dbReference type="PANTHER" id="PTHR36844:SF1">
    <property type="entry name" value="PROTEASE PRSW"/>
    <property type="match status" value="1"/>
</dbReference>
<keyword evidence="3" id="KW-0645">Protease</keyword>
<evidence type="ECO:0000259" key="2">
    <source>
        <dbReference type="PROSITE" id="PS50006"/>
    </source>
</evidence>